<dbReference type="Gene3D" id="3.40.190.10">
    <property type="entry name" value="Periplasmic binding protein-like II"/>
    <property type="match status" value="2"/>
</dbReference>
<dbReference type="EMBL" id="BAER01000001">
    <property type="protein sequence ID" value="GAC30941.1"/>
    <property type="molecule type" value="Genomic_DNA"/>
</dbReference>
<evidence type="ECO:0000313" key="3">
    <source>
        <dbReference type="Proteomes" id="UP000006322"/>
    </source>
</evidence>
<organism evidence="2 3">
    <name type="scientific">Paraglaciecola polaris LMG 21857</name>
    <dbReference type="NCBI Taxonomy" id="1129793"/>
    <lineage>
        <taxon>Bacteria</taxon>
        <taxon>Pseudomonadati</taxon>
        <taxon>Pseudomonadota</taxon>
        <taxon>Gammaproteobacteria</taxon>
        <taxon>Alteromonadales</taxon>
        <taxon>Alteromonadaceae</taxon>
        <taxon>Paraglaciecola</taxon>
    </lineage>
</organism>
<dbReference type="PANTHER" id="PTHR35936:SF35">
    <property type="entry name" value="L-CYSTINE-BINDING PROTEIN TCYJ"/>
    <property type="match status" value="1"/>
</dbReference>
<sequence length="256" mass="28900">MIRSPIVSLILCCLLSFDTRAESSGQELVLAVIYAEGQPFYAFDDNTHQSSGLFSDIAQQLALSLDIKVHFLPTARNKIENDIIEHKADAGFLAPKWLNTPEALVFSEPVFTYQHAFYAISAPNKNLTLVSRVKGKSVCLRENYNYPELDAWLQDGSLTPVRVSRHSRLFDMLQLARCDLIYTNTFRARWTLRNHDFVKAVYQVGTMGNIDEIPLAFSLAWSDKMPQVNASIAALRESGILQRIIEKNMALKDVSE</sequence>
<dbReference type="Proteomes" id="UP000006322">
    <property type="component" value="Unassembled WGS sequence"/>
</dbReference>
<accession>K6Z3Z6</accession>
<comment type="similarity">
    <text evidence="1">Belongs to the bacterial solute-binding protein 3 family.</text>
</comment>
<proteinExistence type="inferred from homology"/>
<evidence type="ECO:0000313" key="2">
    <source>
        <dbReference type="EMBL" id="GAC30941.1"/>
    </source>
</evidence>
<dbReference type="SUPFAM" id="SSF53850">
    <property type="entry name" value="Periplasmic binding protein-like II"/>
    <property type="match status" value="1"/>
</dbReference>
<protein>
    <submittedName>
        <fullName evidence="2">Amino acid ABC transporter periplasmic protein</fullName>
    </submittedName>
</protein>
<dbReference type="PANTHER" id="PTHR35936">
    <property type="entry name" value="MEMBRANE-BOUND LYTIC MUREIN TRANSGLYCOSYLASE F"/>
    <property type="match status" value="1"/>
</dbReference>
<name>K6Z3Z6_9ALTE</name>
<dbReference type="RefSeq" id="WP_007102751.1">
    <property type="nucleotide sequence ID" value="NZ_BAER01000001.1"/>
</dbReference>
<keyword evidence="3" id="KW-1185">Reference proteome</keyword>
<dbReference type="STRING" id="1129793.GPLA_0020"/>
<gene>
    <name evidence="2" type="ORF">GPLA_0020</name>
</gene>
<comment type="caution">
    <text evidence="2">The sequence shown here is derived from an EMBL/GenBank/DDBJ whole genome shotgun (WGS) entry which is preliminary data.</text>
</comment>
<reference evidence="3" key="1">
    <citation type="journal article" date="2014" name="Environ. Microbiol.">
        <title>Comparative genomics of the marine bacterial genus Glaciecola reveals the high degree of genomic diversity and genomic characteristic for cold adaptation.</title>
        <authorList>
            <person name="Qin Q.L."/>
            <person name="Xie B.B."/>
            <person name="Yu Y."/>
            <person name="Shu Y.L."/>
            <person name="Rong J.C."/>
            <person name="Zhang Y.J."/>
            <person name="Zhao D.L."/>
            <person name="Chen X.L."/>
            <person name="Zhang X.Y."/>
            <person name="Chen B."/>
            <person name="Zhou B.C."/>
            <person name="Zhang Y.Z."/>
        </authorList>
    </citation>
    <scope>NUCLEOTIDE SEQUENCE [LARGE SCALE GENOMIC DNA]</scope>
    <source>
        <strain evidence="3">LMG 21857</strain>
    </source>
</reference>
<evidence type="ECO:0000256" key="1">
    <source>
        <dbReference type="ARBA" id="ARBA00010333"/>
    </source>
</evidence>
<dbReference type="AlphaFoldDB" id="K6Z3Z6"/>